<feature type="region of interest" description="Disordered" evidence="1">
    <location>
        <begin position="36"/>
        <end position="93"/>
    </location>
</feature>
<protein>
    <recommendedName>
        <fullName evidence="2">DUF7950 domain-containing protein</fullName>
    </recommendedName>
</protein>
<feature type="compositionally biased region" description="Polar residues" evidence="1">
    <location>
        <begin position="46"/>
        <end position="61"/>
    </location>
</feature>
<keyword evidence="4" id="KW-1185">Reference proteome</keyword>
<feature type="region of interest" description="Disordered" evidence="1">
    <location>
        <begin position="212"/>
        <end position="232"/>
    </location>
</feature>
<feature type="compositionally biased region" description="Basic residues" evidence="1">
    <location>
        <begin position="62"/>
        <end position="81"/>
    </location>
</feature>
<feature type="domain" description="DUF7950" evidence="2">
    <location>
        <begin position="239"/>
        <end position="305"/>
    </location>
</feature>
<dbReference type="InterPro" id="IPR057710">
    <property type="entry name" value="DUF7950"/>
</dbReference>
<dbReference type="EMBL" id="CM002927">
    <property type="protein sequence ID" value="KGN45723.1"/>
    <property type="molecule type" value="Genomic_DNA"/>
</dbReference>
<proteinExistence type="predicted"/>
<dbReference type="PANTHER" id="PTHR33595:SF27">
    <property type="match status" value="1"/>
</dbReference>
<reference evidence="3 4" key="4">
    <citation type="journal article" date="2011" name="BMC Genomics">
        <title>RNA-Seq improves annotation of protein-coding genes in the cucumber genome.</title>
        <authorList>
            <person name="Li Z."/>
            <person name="Zhang Z."/>
            <person name="Yan P."/>
            <person name="Huang S."/>
            <person name="Fei Z."/>
            <person name="Lin K."/>
        </authorList>
    </citation>
    <scope>NUCLEOTIDE SEQUENCE [LARGE SCALE GENOMIC DNA]</scope>
    <source>
        <strain evidence="4">cv. 9930</strain>
    </source>
</reference>
<reference evidence="3 4" key="1">
    <citation type="journal article" date="2009" name="Nat. Genet.">
        <title>The genome of the cucumber, Cucumis sativus L.</title>
        <authorList>
            <person name="Huang S."/>
            <person name="Li R."/>
            <person name="Zhang Z."/>
            <person name="Li L."/>
            <person name="Gu X."/>
            <person name="Fan W."/>
            <person name="Lucas W.J."/>
            <person name="Wang X."/>
            <person name="Xie B."/>
            <person name="Ni P."/>
            <person name="Ren Y."/>
            <person name="Zhu H."/>
            <person name="Li J."/>
            <person name="Lin K."/>
            <person name="Jin W."/>
            <person name="Fei Z."/>
            <person name="Li G."/>
            <person name="Staub J."/>
            <person name="Kilian A."/>
            <person name="van der Vossen E.A."/>
            <person name="Wu Y."/>
            <person name="Guo J."/>
            <person name="He J."/>
            <person name="Jia Z."/>
            <person name="Ren Y."/>
            <person name="Tian G."/>
            <person name="Lu Y."/>
            <person name="Ruan J."/>
            <person name="Qian W."/>
            <person name="Wang M."/>
            <person name="Huang Q."/>
            <person name="Li B."/>
            <person name="Xuan Z."/>
            <person name="Cao J."/>
            <person name="Asan"/>
            <person name="Wu Z."/>
            <person name="Zhang J."/>
            <person name="Cai Q."/>
            <person name="Bai Y."/>
            <person name="Zhao B."/>
            <person name="Han Y."/>
            <person name="Li Y."/>
            <person name="Li X."/>
            <person name="Wang S."/>
            <person name="Shi Q."/>
            <person name="Liu S."/>
            <person name="Cho W.K."/>
            <person name="Kim J.Y."/>
            <person name="Xu Y."/>
            <person name="Heller-Uszynska K."/>
            <person name="Miao H."/>
            <person name="Cheng Z."/>
            <person name="Zhang S."/>
            <person name="Wu J."/>
            <person name="Yang Y."/>
            <person name="Kang H."/>
            <person name="Li M."/>
            <person name="Liang H."/>
            <person name="Ren X."/>
            <person name="Shi Z."/>
            <person name="Wen M."/>
            <person name="Jian M."/>
            <person name="Yang H."/>
            <person name="Zhang G."/>
            <person name="Yang Z."/>
            <person name="Chen R."/>
            <person name="Liu S."/>
            <person name="Li J."/>
            <person name="Ma L."/>
            <person name="Liu H."/>
            <person name="Zhou Y."/>
            <person name="Zhao J."/>
            <person name="Fang X."/>
            <person name="Li G."/>
            <person name="Fang L."/>
            <person name="Li Y."/>
            <person name="Liu D."/>
            <person name="Zheng H."/>
            <person name="Zhang Y."/>
            <person name="Qin N."/>
            <person name="Li Z."/>
            <person name="Yang G."/>
            <person name="Yang S."/>
            <person name="Bolund L."/>
            <person name="Kristiansen K."/>
            <person name="Zheng H."/>
            <person name="Li S."/>
            <person name="Zhang X."/>
            <person name="Yang H."/>
            <person name="Wang J."/>
            <person name="Sun R."/>
            <person name="Zhang B."/>
            <person name="Jiang S."/>
            <person name="Wang J."/>
            <person name="Du Y."/>
            <person name="Li S."/>
        </authorList>
    </citation>
    <scope>NUCLEOTIDE SEQUENCE [LARGE SCALE GENOMIC DNA]</scope>
    <source>
        <strain evidence="4">cv. 9930</strain>
    </source>
</reference>
<dbReference type="AlphaFoldDB" id="A0A0A0K8B5"/>
<name>A0A0A0K8B5_CUCSA</name>
<evidence type="ECO:0000313" key="4">
    <source>
        <dbReference type="Proteomes" id="UP000029981"/>
    </source>
</evidence>
<evidence type="ECO:0000256" key="1">
    <source>
        <dbReference type="SAM" id="MobiDB-lite"/>
    </source>
</evidence>
<dbReference type="eggNOG" id="ENOG502S057">
    <property type="taxonomic scope" value="Eukaryota"/>
</dbReference>
<dbReference type="Gramene" id="KGN45723">
    <property type="protein sequence ID" value="KGN45723"/>
    <property type="gene ID" value="Csa_6G008060"/>
</dbReference>
<feature type="domain" description="DUF7950" evidence="2">
    <location>
        <begin position="144"/>
        <end position="213"/>
    </location>
</feature>
<feature type="compositionally biased region" description="Basic and acidic residues" evidence="1">
    <location>
        <begin position="222"/>
        <end position="232"/>
    </location>
</feature>
<dbReference type="STRING" id="3659.A0A0A0K8B5"/>
<evidence type="ECO:0000313" key="3">
    <source>
        <dbReference type="EMBL" id="KGN45723.1"/>
    </source>
</evidence>
<organism evidence="3 4">
    <name type="scientific">Cucumis sativus</name>
    <name type="common">Cucumber</name>
    <dbReference type="NCBI Taxonomy" id="3659"/>
    <lineage>
        <taxon>Eukaryota</taxon>
        <taxon>Viridiplantae</taxon>
        <taxon>Streptophyta</taxon>
        <taxon>Embryophyta</taxon>
        <taxon>Tracheophyta</taxon>
        <taxon>Spermatophyta</taxon>
        <taxon>Magnoliopsida</taxon>
        <taxon>eudicotyledons</taxon>
        <taxon>Gunneridae</taxon>
        <taxon>Pentapetalae</taxon>
        <taxon>rosids</taxon>
        <taxon>fabids</taxon>
        <taxon>Cucurbitales</taxon>
        <taxon>Cucurbitaceae</taxon>
        <taxon>Benincaseae</taxon>
        <taxon>Cucumis</taxon>
    </lineage>
</organism>
<gene>
    <name evidence="3" type="ORF">Csa_6G008060</name>
</gene>
<dbReference type="Proteomes" id="UP000029981">
    <property type="component" value="Chromosome 6"/>
</dbReference>
<dbReference type="PANTHER" id="PTHR33595">
    <property type="entry name" value="VON WILLEBRAND FACTOR A DOMAIN PROTEIN"/>
    <property type="match status" value="1"/>
</dbReference>
<dbReference type="KEGG" id="csv:101219072"/>
<sequence length="315" mass="35355">MDGGEAASTRRMIGSCTGGSNCKPILNPIMMRFRPIAPKPLPGGSVPSSLDSKNNNSSISKGRTKRKYVRVRRYNRKKKTTTRNNNSTTEDGELMDHDQTAVTTLQLLPVIGGGGGSENKTETGRRMMEKEMRLVSDPKGGVGVELWVTVECVRDACMDLELREGEIGCTDEERIKNLEMDTCPGFVSDGMNRVEWLNKAFKRMVWQRERNNKDSKSKKKKKEEEEGGKGECDCDCDCESPAEVSVWLISKPKLPNMRRVFTCQIKLQFKRGTEMEKDSRVVPCDAWRMDGGGFAWKLDVKAALTLAPLLQEDFD</sequence>
<accession>A0A0A0K8B5</accession>
<evidence type="ECO:0000259" key="2">
    <source>
        <dbReference type="Pfam" id="PF25821"/>
    </source>
</evidence>
<reference evidence="3 4" key="3">
    <citation type="journal article" date="2010" name="BMC Genomics">
        <title>Transcriptome sequencing and comparative analysis of cucumber flowers with different sex types.</title>
        <authorList>
            <person name="Guo S."/>
            <person name="Zheng Y."/>
            <person name="Joung J.G."/>
            <person name="Liu S."/>
            <person name="Zhang Z."/>
            <person name="Crasta O.R."/>
            <person name="Sobral B.W."/>
            <person name="Xu Y."/>
            <person name="Huang S."/>
            <person name="Fei Z."/>
        </authorList>
    </citation>
    <scope>NUCLEOTIDE SEQUENCE [LARGE SCALE GENOMIC DNA]</scope>
    <source>
        <strain evidence="4">cv. 9930</strain>
    </source>
</reference>
<dbReference type="OrthoDB" id="1898295at2759"/>
<reference evidence="3 4" key="2">
    <citation type="journal article" date="2009" name="PLoS ONE">
        <title>An integrated genetic and cytogenetic map of the cucumber genome.</title>
        <authorList>
            <person name="Ren Y."/>
            <person name="Zhang Z."/>
            <person name="Liu J."/>
            <person name="Staub J.E."/>
            <person name="Han Y."/>
            <person name="Cheng Z."/>
            <person name="Li X."/>
            <person name="Lu J."/>
            <person name="Miao H."/>
            <person name="Kang H."/>
            <person name="Xie B."/>
            <person name="Gu X."/>
            <person name="Wang X."/>
            <person name="Du Y."/>
            <person name="Jin W."/>
            <person name="Huang S."/>
        </authorList>
    </citation>
    <scope>NUCLEOTIDE SEQUENCE [LARGE SCALE GENOMIC DNA]</scope>
    <source>
        <strain evidence="4">cv. 9930</strain>
    </source>
</reference>
<dbReference type="Pfam" id="PF25821">
    <property type="entry name" value="DUF7950"/>
    <property type="match status" value="2"/>
</dbReference>